<evidence type="ECO:0000313" key="2">
    <source>
        <dbReference type="Proteomes" id="UP001345963"/>
    </source>
</evidence>
<keyword evidence="2" id="KW-1185">Reference proteome</keyword>
<proteinExistence type="predicted"/>
<organism evidence="1 2">
    <name type="scientific">Ataeniobius toweri</name>
    <dbReference type="NCBI Taxonomy" id="208326"/>
    <lineage>
        <taxon>Eukaryota</taxon>
        <taxon>Metazoa</taxon>
        <taxon>Chordata</taxon>
        <taxon>Craniata</taxon>
        <taxon>Vertebrata</taxon>
        <taxon>Euteleostomi</taxon>
        <taxon>Actinopterygii</taxon>
        <taxon>Neopterygii</taxon>
        <taxon>Teleostei</taxon>
        <taxon>Neoteleostei</taxon>
        <taxon>Acanthomorphata</taxon>
        <taxon>Ovalentaria</taxon>
        <taxon>Atherinomorphae</taxon>
        <taxon>Cyprinodontiformes</taxon>
        <taxon>Goodeidae</taxon>
        <taxon>Ataeniobius</taxon>
    </lineage>
</organism>
<name>A0ABU7AGP5_9TELE</name>
<accession>A0ABU7AGP5</accession>
<reference evidence="1 2" key="1">
    <citation type="submission" date="2021-07" db="EMBL/GenBank/DDBJ databases">
        <authorList>
            <person name="Palmer J.M."/>
        </authorList>
    </citation>
    <scope>NUCLEOTIDE SEQUENCE [LARGE SCALE GENOMIC DNA]</scope>
    <source>
        <strain evidence="1 2">AT_MEX2019</strain>
        <tissue evidence="1">Muscle</tissue>
    </source>
</reference>
<gene>
    <name evidence="1" type="ORF">ATANTOWER_023500</name>
</gene>
<dbReference type="Proteomes" id="UP001345963">
    <property type="component" value="Unassembled WGS sequence"/>
</dbReference>
<protein>
    <submittedName>
        <fullName evidence="1">Uncharacterized protein</fullName>
    </submittedName>
</protein>
<dbReference type="EMBL" id="JAHUTI010015063">
    <property type="protein sequence ID" value="MED6237362.1"/>
    <property type="molecule type" value="Genomic_DNA"/>
</dbReference>
<comment type="caution">
    <text evidence="1">The sequence shown here is derived from an EMBL/GenBank/DDBJ whole genome shotgun (WGS) entry which is preliminary data.</text>
</comment>
<sequence>MVSHLSLGLDLAGSREEHPSHQALSDESRPHAWLQEGITQFQFLCVVSPVNLPSPLQRPPFTTVLFITLWISPTLWKKHPFTGLPTVNNPIDHSPSPWQTITHHLSSWFSTSLFPPGPDTLLHIIHCIK</sequence>
<evidence type="ECO:0000313" key="1">
    <source>
        <dbReference type="EMBL" id="MED6237362.1"/>
    </source>
</evidence>